<dbReference type="PROSITE" id="PS50106">
    <property type="entry name" value="PDZ"/>
    <property type="match status" value="1"/>
</dbReference>
<comment type="subcellular location">
    <subcellularLocation>
        <location evidence="2">Membrane</location>
        <topology evidence="2">Multi-pass membrane protein</topology>
    </subcellularLocation>
</comment>
<proteinExistence type="inferred from homology"/>
<evidence type="ECO:0000256" key="2">
    <source>
        <dbReference type="ARBA" id="ARBA00004141"/>
    </source>
</evidence>
<evidence type="ECO:0000256" key="11">
    <source>
        <dbReference type="RuleBase" id="RU362031"/>
    </source>
</evidence>
<feature type="transmembrane region" description="Helical" evidence="11">
    <location>
        <begin position="98"/>
        <end position="122"/>
    </location>
</feature>
<dbReference type="EMBL" id="FMWO01000045">
    <property type="protein sequence ID" value="SCZ85470.1"/>
    <property type="molecule type" value="Genomic_DNA"/>
</dbReference>
<dbReference type="PANTHER" id="PTHR42837:SF2">
    <property type="entry name" value="MEMBRANE METALLOPROTEASE ARASP2, CHLOROPLASTIC-RELATED"/>
    <property type="match status" value="1"/>
</dbReference>
<evidence type="ECO:0000256" key="5">
    <source>
        <dbReference type="ARBA" id="ARBA00022692"/>
    </source>
</evidence>
<evidence type="ECO:0000256" key="9">
    <source>
        <dbReference type="ARBA" id="ARBA00023049"/>
    </source>
</evidence>
<dbReference type="PANTHER" id="PTHR42837">
    <property type="entry name" value="REGULATOR OF SIGMA-E PROTEASE RSEP"/>
    <property type="match status" value="1"/>
</dbReference>
<dbReference type="EC" id="3.4.24.-" evidence="11"/>
<dbReference type="Pfam" id="PF02163">
    <property type="entry name" value="Peptidase_M50"/>
    <property type="match status" value="1"/>
</dbReference>
<dbReference type="InterPro" id="IPR004387">
    <property type="entry name" value="Pept_M50_Zn"/>
</dbReference>
<keyword evidence="7 11" id="KW-0862">Zinc</keyword>
<comment type="similarity">
    <text evidence="3 11">Belongs to the peptidase M50B family.</text>
</comment>
<dbReference type="Proteomes" id="UP000198729">
    <property type="component" value="Unassembled WGS sequence"/>
</dbReference>
<accession>A0A1G5SF51</accession>
<dbReference type="OrthoDB" id="9782003at2"/>
<evidence type="ECO:0000256" key="3">
    <source>
        <dbReference type="ARBA" id="ARBA00007931"/>
    </source>
</evidence>
<dbReference type="STRING" id="51642.NSMM_380092"/>
<organism evidence="13 14">
    <name type="scientific">Nitrosomonas mobilis</name>
    <dbReference type="NCBI Taxonomy" id="51642"/>
    <lineage>
        <taxon>Bacteria</taxon>
        <taxon>Pseudomonadati</taxon>
        <taxon>Pseudomonadota</taxon>
        <taxon>Betaproteobacteria</taxon>
        <taxon>Nitrosomonadales</taxon>
        <taxon>Nitrosomonadaceae</taxon>
        <taxon>Nitrosomonas</taxon>
    </lineage>
</organism>
<evidence type="ECO:0000256" key="7">
    <source>
        <dbReference type="ARBA" id="ARBA00022833"/>
    </source>
</evidence>
<gene>
    <name evidence="13" type="primary">yaeL</name>
    <name evidence="13" type="ORF">NSMM_380092</name>
</gene>
<dbReference type="CDD" id="cd23081">
    <property type="entry name" value="cpPDZ_EcRseP-like"/>
    <property type="match status" value="1"/>
</dbReference>
<evidence type="ECO:0000256" key="10">
    <source>
        <dbReference type="ARBA" id="ARBA00023136"/>
    </source>
</evidence>
<evidence type="ECO:0000256" key="8">
    <source>
        <dbReference type="ARBA" id="ARBA00022989"/>
    </source>
</evidence>
<reference evidence="13 14" key="1">
    <citation type="submission" date="2016-10" db="EMBL/GenBank/DDBJ databases">
        <authorList>
            <person name="de Groot N.N."/>
        </authorList>
    </citation>
    <scope>NUCLEOTIDE SEQUENCE [LARGE SCALE GENOMIC DNA]</scope>
    <source>
        <strain evidence="13">1</strain>
    </source>
</reference>
<dbReference type="SUPFAM" id="SSF50156">
    <property type="entry name" value="PDZ domain-like"/>
    <property type="match status" value="2"/>
</dbReference>
<comment type="cofactor">
    <cofactor evidence="1 11">
        <name>Zn(2+)</name>
        <dbReference type="ChEBI" id="CHEBI:29105"/>
    </cofactor>
</comment>
<keyword evidence="14" id="KW-1185">Reference proteome</keyword>
<dbReference type="SMART" id="SM00228">
    <property type="entry name" value="PDZ"/>
    <property type="match status" value="2"/>
</dbReference>
<dbReference type="InterPro" id="IPR001478">
    <property type="entry name" value="PDZ"/>
</dbReference>
<keyword evidence="6 11" id="KW-0378">Hydrolase</keyword>
<dbReference type="Pfam" id="PF17820">
    <property type="entry name" value="PDZ_6"/>
    <property type="match status" value="1"/>
</dbReference>
<evidence type="ECO:0000256" key="1">
    <source>
        <dbReference type="ARBA" id="ARBA00001947"/>
    </source>
</evidence>
<name>A0A1G5SF51_9PROT</name>
<dbReference type="RefSeq" id="WP_090285775.1">
    <property type="nucleotide sequence ID" value="NZ_FMWO01000045.1"/>
</dbReference>
<dbReference type="InterPro" id="IPR008915">
    <property type="entry name" value="Peptidase_M50"/>
</dbReference>
<dbReference type="InterPro" id="IPR041489">
    <property type="entry name" value="PDZ_6"/>
</dbReference>
<protein>
    <recommendedName>
        <fullName evidence="11">Zinc metalloprotease</fullName>
        <ecNumber evidence="11">3.4.24.-</ecNumber>
    </recommendedName>
</protein>
<evidence type="ECO:0000256" key="6">
    <source>
        <dbReference type="ARBA" id="ARBA00022801"/>
    </source>
</evidence>
<feature type="transmembrane region" description="Helical" evidence="11">
    <location>
        <begin position="378"/>
        <end position="400"/>
    </location>
</feature>
<dbReference type="GO" id="GO:0016020">
    <property type="term" value="C:membrane"/>
    <property type="evidence" value="ECO:0007669"/>
    <property type="project" value="UniProtKB-SubCell"/>
</dbReference>
<dbReference type="CDD" id="cd06163">
    <property type="entry name" value="S2P-M50_PDZ_RseP-like"/>
    <property type="match status" value="2"/>
</dbReference>
<evidence type="ECO:0000313" key="13">
    <source>
        <dbReference type="EMBL" id="SCZ85470.1"/>
    </source>
</evidence>
<sequence>MTLLSTLLAFVIALSLLITFHEFGHYLVARWSGVKVLRFSIGFGRPVYKRKWGQDQTEWVVAAIPLGGYVKMLDEREGSVPRHELTRAFNRQPVLKRFAIVAAGPLANFLLAILLYWALFVVGVTGMKPVLGDIQPMTLAATAGLHVGETITKIDNQPVATWQDVRLVLLDRAVDRDATVRLEVMAENGVIHKRTLDLSTLHPDELNADFLGKIGLSVYRPVLTSVIGQVIAGSAADKTGLQAEDEILAIDGKEILYWDEVVSEIRASPERELEIEVLRDKSVMKLILVPEKAREDQSEIGKAGIAPKIEHAALENLLITISYSPFTALVKAIAKTWDMTYFTLRMLGKMMTGDVSLKNVSGPITIADYAGQSAQMGIVAYLGFLALVSVSLGVLNLLPIPVLDGGHLMYYVIEMIRGAPLSERVMEIGHQIGMGLLVTLMLFALHNDLLRLISG</sequence>
<keyword evidence="8 11" id="KW-1133">Transmembrane helix</keyword>
<keyword evidence="11" id="KW-0479">Metal-binding</keyword>
<dbReference type="GO" id="GO:0006508">
    <property type="term" value="P:proteolysis"/>
    <property type="evidence" value="ECO:0007669"/>
    <property type="project" value="UniProtKB-KW"/>
</dbReference>
<evidence type="ECO:0000256" key="4">
    <source>
        <dbReference type="ARBA" id="ARBA00022670"/>
    </source>
</evidence>
<dbReference type="Gene3D" id="2.30.42.10">
    <property type="match status" value="2"/>
</dbReference>
<dbReference type="NCBIfam" id="TIGR00054">
    <property type="entry name" value="RIP metalloprotease RseP"/>
    <property type="match status" value="1"/>
</dbReference>
<dbReference type="GO" id="GO:0046872">
    <property type="term" value="F:metal ion binding"/>
    <property type="evidence" value="ECO:0007669"/>
    <property type="project" value="UniProtKB-KW"/>
</dbReference>
<dbReference type="AlphaFoldDB" id="A0A1G5SF51"/>
<keyword evidence="10 11" id="KW-0472">Membrane</keyword>
<keyword evidence="5 11" id="KW-0812">Transmembrane</keyword>
<keyword evidence="4" id="KW-0645">Protease</keyword>
<feature type="transmembrane region" description="Helical" evidence="11">
    <location>
        <begin position="428"/>
        <end position="445"/>
    </location>
</feature>
<dbReference type="GO" id="GO:0004222">
    <property type="term" value="F:metalloendopeptidase activity"/>
    <property type="evidence" value="ECO:0007669"/>
    <property type="project" value="InterPro"/>
</dbReference>
<evidence type="ECO:0000313" key="14">
    <source>
        <dbReference type="Proteomes" id="UP000198729"/>
    </source>
</evidence>
<dbReference type="InterPro" id="IPR036034">
    <property type="entry name" value="PDZ_sf"/>
</dbReference>
<evidence type="ECO:0000259" key="12">
    <source>
        <dbReference type="PROSITE" id="PS50106"/>
    </source>
</evidence>
<keyword evidence="9 11" id="KW-0482">Metalloprotease</keyword>
<feature type="domain" description="PDZ" evidence="12">
    <location>
        <begin position="212"/>
        <end position="270"/>
    </location>
</feature>